<proteinExistence type="predicted"/>
<sequence length="32" mass="3561">MCVASIHTTVCKQAWNGVRLQAVMYMPAPCNH</sequence>
<organism evidence="1">
    <name type="scientific">Anguilla anguilla</name>
    <name type="common">European freshwater eel</name>
    <name type="synonym">Muraena anguilla</name>
    <dbReference type="NCBI Taxonomy" id="7936"/>
    <lineage>
        <taxon>Eukaryota</taxon>
        <taxon>Metazoa</taxon>
        <taxon>Chordata</taxon>
        <taxon>Craniata</taxon>
        <taxon>Vertebrata</taxon>
        <taxon>Euteleostomi</taxon>
        <taxon>Actinopterygii</taxon>
        <taxon>Neopterygii</taxon>
        <taxon>Teleostei</taxon>
        <taxon>Anguilliformes</taxon>
        <taxon>Anguillidae</taxon>
        <taxon>Anguilla</taxon>
    </lineage>
</organism>
<reference evidence="1" key="1">
    <citation type="submission" date="2014-11" db="EMBL/GenBank/DDBJ databases">
        <authorList>
            <person name="Amaro Gonzalez C."/>
        </authorList>
    </citation>
    <scope>NUCLEOTIDE SEQUENCE</scope>
</reference>
<accession>A0A0E9PPV6</accession>
<name>A0A0E9PPV6_ANGAN</name>
<dbReference type="AlphaFoldDB" id="A0A0E9PPV6"/>
<protein>
    <submittedName>
        <fullName evidence="1">Uncharacterized protein</fullName>
    </submittedName>
</protein>
<dbReference type="EMBL" id="GBXM01102714">
    <property type="protein sequence ID" value="JAH05863.1"/>
    <property type="molecule type" value="Transcribed_RNA"/>
</dbReference>
<reference evidence="1" key="2">
    <citation type="journal article" date="2015" name="Fish Shellfish Immunol.">
        <title>Early steps in the European eel (Anguilla anguilla)-Vibrio vulnificus interaction in the gills: Role of the RtxA13 toxin.</title>
        <authorList>
            <person name="Callol A."/>
            <person name="Pajuelo D."/>
            <person name="Ebbesson L."/>
            <person name="Teles M."/>
            <person name="MacKenzie S."/>
            <person name="Amaro C."/>
        </authorList>
    </citation>
    <scope>NUCLEOTIDE SEQUENCE</scope>
</reference>
<evidence type="ECO:0000313" key="1">
    <source>
        <dbReference type="EMBL" id="JAH05863.1"/>
    </source>
</evidence>